<dbReference type="SMART" id="SM00324">
    <property type="entry name" value="RhoGAP"/>
    <property type="match status" value="1"/>
</dbReference>
<dbReference type="SUPFAM" id="SSF48350">
    <property type="entry name" value="GTPase activation domain, GAP"/>
    <property type="match status" value="1"/>
</dbReference>
<organism evidence="8 9">
    <name type="scientific">Sparus aurata</name>
    <name type="common">Gilthead sea bream</name>
    <dbReference type="NCBI Taxonomy" id="8175"/>
    <lineage>
        <taxon>Eukaryota</taxon>
        <taxon>Metazoa</taxon>
        <taxon>Chordata</taxon>
        <taxon>Craniata</taxon>
        <taxon>Vertebrata</taxon>
        <taxon>Euteleostomi</taxon>
        <taxon>Actinopterygii</taxon>
        <taxon>Neopterygii</taxon>
        <taxon>Teleostei</taxon>
        <taxon>Neoteleostei</taxon>
        <taxon>Acanthomorphata</taxon>
        <taxon>Eupercaria</taxon>
        <taxon>Spariformes</taxon>
        <taxon>Sparidae</taxon>
        <taxon>Sparus</taxon>
    </lineage>
</organism>
<dbReference type="GO" id="GO:0035020">
    <property type="term" value="P:regulation of Rac protein signal transduction"/>
    <property type="evidence" value="ECO:0007669"/>
    <property type="project" value="TreeGrafter"/>
</dbReference>
<evidence type="ECO:0000256" key="1">
    <source>
        <dbReference type="ARBA" id="ARBA00004514"/>
    </source>
</evidence>
<dbReference type="Gene3D" id="1.20.1270.60">
    <property type="entry name" value="Arfaptin homology (AH) domain/BAR domain"/>
    <property type="match status" value="1"/>
</dbReference>
<keyword evidence="3" id="KW-0963">Cytoplasm</keyword>
<dbReference type="AlphaFoldDB" id="A0A671YL53"/>
<dbReference type="Ensembl" id="ENSSAUT00010065095.1">
    <property type="protein sequence ID" value="ENSSAUP00010062068.1"/>
    <property type="gene ID" value="ENSSAUG00010024971.1"/>
</dbReference>
<feature type="compositionally biased region" description="Basic and acidic residues" evidence="5">
    <location>
        <begin position="461"/>
        <end position="472"/>
    </location>
</feature>
<dbReference type="InterPro" id="IPR000198">
    <property type="entry name" value="RhoGAP_dom"/>
</dbReference>
<keyword evidence="2" id="KW-0343">GTPase activation</keyword>
<feature type="region of interest" description="Disordered" evidence="5">
    <location>
        <begin position="508"/>
        <end position="582"/>
    </location>
</feature>
<evidence type="ECO:0000259" key="7">
    <source>
        <dbReference type="PROSITE" id="PS51021"/>
    </source>
</evidence>
<dbReference type="Pfam" id="PF00620">
    <property type="entry name" value="RhoGAP"/>
    <property type="match status" value="1"/>
</dbReference>
<dbReference type="GO" id="GO:0007165">
    <property type="term" value="P:signal transduction"/>
    <property type="evidence" value="ECO:0007669"/>
    <property type="project" value="InterPro"/>
</dbReference>
<dbReference type="FunFam" id="1.10.555.10:FF:000001">
    <property type="entry name" value="Rho GTPase activating protein 44"/>
    <property type="match status" value="1"/>
</dbReference>
<dbReference type="GO" id="GO:0005829">
    <property type="term" value="C:cytosol"/>
    <property type="evidence" value="ECO:0007669"/>
    <property type="project" value="UniProtKB-SubCell"/>
</dbReference>
<dbReference type="PROSITE" id="PS51021">
    <property type="entry name" value="BAR"/>
    <property type="match status" value="1"/>
</dbReference>
<dbReference type="PROSITE" id="PS50238">
    <property type="entry name" value="RHOGAP"/>
    <property type="match status" value="1"/>
</dbReference>
<dbReference type="InterPro" id="IPR047165">
    <property type="entry name" value="RHG17/44/SH3BP1-like"/>
</dbReference>
<reference evidence="8" key="2">
    <citation type="submission" date="2025-08" db="UniProtKB">
        <authorList>
            <consortium name="Ensembl"/>
        </authorList>
    </citation>
    <scope>IDENTIFICATION</scope>
</reference>
<evidence type="ECO:0000256" key="3">
    <source>
        <dbReference type="ARBA" id="ARBA00022490"/>
    </source>
</evidence>
<dbReference type="FunFam" id="1.20.1270.60:FF:000053">
    <property type="entry name" value="SH3 domain-binding protein 1"/>
    <property type="match status" value="1"/>
</dbReference>
<dbReference type="InterPro" id="IPR004148">
    <property type="entry name" value="BAR_dom"/>
</dbReference>
<keyword evidence="9" id="KW-1185">Reference proteome</keyword>
<dbReference type="Proteomes" id="UP000472265">
    <property type="component" value="Chromosome 23"/>
</dbReference>
<dbReference type="Pfam" id="PF03114">
    <property type="entry name" value="BAR"/>
    <property type="match status" value="1"/>
</dbReference>
<name>A0A671YL53_SPAAU</name>
<proteinExistence type="predicted"/>
<gene>
    <name evidence="8" type="primary">arhgap17b</name>
</gene>
<comment type="subcellular location">
    <subcellularLocation>
        <location evidence="1">Cytoplasm</location>
        <location evidence="1">Cytosol</location>
    </subcellularLocation>
</comment>
<sequence>KKASPVLSKGHNPSIERRMELVRLVLHNTHKRLVTCLQGQLGTDTEKRHLPLTSLSQAMQEGGGQLGDESLIGKMMDVCGEAESRLATELMQHEVNLERDILDPLNQLAEIEIPNILKQRKQLAKLVLDYDSAKTRYYQAAKSNNPTMAAKADSLKDEMDEALNKVEICKDQLSADMYNFASKEGDYARYYVTLLETQADYHRRSLAALEAAIPTIQIQQDSWMEKPAFGTALEEHLKRSNREIALPIEACVMMLLETGMKEEGLFRIAAGASKLKKLKAALDCSTSQLEEFYSDPHAVAGALKSYLRELPEPLMTFGLYDEWTQASNVSDPDKRLQALWVTCDGLPKSHKANLRYLVKFLARLAQDSDINKMTPSNIAIVLGPNLLWAKTEGTLAEMAAATSVHVVAIIEPIIQHADWFFPEEVEFNVSGMFALPSHPPTPDPEPSLDRKRPGSLVGQDGDSHTPRKDRYLSRPNLSLSLPLTLPSRSGVSLCLSRHLSLSVSCLSRTVNKQPEPAPRRASAVNRKHPTSPTFQPPLPPLEAGVPAQPEPQPQFPSPATEAEQPLLSGGGGGVGGGLGGGVQVATVKPQVVTQLGAEESR</sequence>
<accession>A0A671YL53</accession>
<dbReference type="Gene3D" id="1.10.555.10">
    <property type="entry name" value="Rho GTPase activation protein"/>
    <property type="match status" value="1"/>
</dbReference>
<evidence type="ECO:0000313" key="8">
    <source>
        <dbReference type="Ensembl" id="ENSSAUP00010062068.1"/>
    </source>
</evidence>
<feature type="domain" description="Rho-GAP" evidence="6">
    <location>
        <begin position="231"/>
        <end position="421"/>
    </location>
</feature>
<evidence type="ECO:0000256" key="2">
    <source>
        <dbReference type="ARBA" id="ARBA00022468"/>
    </source>
</evidence>
<feature type="region of interest" description="Disordered" evidence="5">
    <location>
        <begin position="436"/>
        <end position="473"/>
    </location>
</feature>
<dbReference type="SUPFAM" id="SSF103657">
    <property type="entry name" value="BAR/IMD domain-like"/>
    <property type="match status" value="1"/>
</dbReference>
<dbReference type="PANTHER" id="PTHR14130:SF3">
    <property type="entry name" value="RHO GTPASE-ACTIVATING PROTEIN 17"/>
    <property type="match status" value="1"/>
</dbReference>
<evidence type="ECO:0000256" key="5">
    <source>
        <dbReference type="SAM" id="MobiDB-lite"/>
    </source>
</evidence>
<keyword evidence="4" id="KW-0597">Phosphoprotein</keyword>
<dbReference type="SMART" id="SM00721">
    <property type="entry name" value="BAR"/>
    <property type="match status" value="1"/>
</dbReference>
<dbReference type="GO" id="GO:0032956">
    <property type="term" value="P:regulation of actin cytoskeleton organization"/>
    <property type="evidence" value="ECO:0007669"/>
    <property type="project" value="TreeGrafter"/>
</dbReference>
<feature type="domain" description="BAR" evidence="7">
    <location>
        <begin position="1"/>
        <end position="222"/>
    </location>
</feature>
<evidence type="ECO:0000256" key="4">
    <source>
        <dbReference type="ARBA" id="ARBA00022553"/>
    </source>
</evidence>
<dbReference type="PANTHER" id="PTHR14130">
    <property type="entry name" value="3BP-1 RELATED RHOGAP"/>
    <property type="match status" value="1"/>
</dbReference>
<reference evidence="8" key="3">
    <citation type="submission" date="2025-09" db="UniProtKB">
        <authorList>
            <consortium name="Ensembl"/>
        </authorList>
    </citation>
    <scope>IDENTIFICATION</scope>
</reference>
<dbReference type="InterPro" id="IPR027267">
    <property type="entry name" value="AH/BAR_dom_sf"/>
</dbReference>
<dbReference type="GO" id="GO:0005096">
    <property type="term" value="F:GTPase activator activity"/>
    <property type="evidence" value="ECO:0007669"/>
    <property type="project" value="UniProtKB-KW"/>
</dbReference>
<reference evidence="8" key="1">
    <citation type="submission" date="2021-04" db="EMBL/GenBank/DDBJ databases">
        <authorList>
            <consortium name="Wellcome Sanger Institute Data Sharing"/>
        </authorList>
    </citation>
    <scope>NUCLEOTIDE SEQUENCE [LARGE SCALE GENOMIC DNA]</scope>
</reference>
<dbReference type="CDD" id="cd04386">
    <property type="entry name" value="RhoGAP_nadrin"/>
    <property type="match status" value="1"/>
</dbReference>
<feature type="compositionally biased region" description="Gly residues" evidence="5">
    <location>
        <begin position="568"/>
        <end position="582"/>
    </location>
</feature>
<evidence type="ECO:0000259" key="6">
    <source>
        <dbReference type="PROSITE" id="PS50238"/>
    </source>
</evidence>
<dbReference type="InterPro" id="IPR008936">
    <property type="entry name" value="Rho_GTPase_activation_prot"/>
</dbReference>
<evidence type="ECO:0000313" key="9">
    <source>
        <dbReference type="Proteomes" id="UP000472265"/>
    </source>
</evidence>
<protein>
    <submittedName>
        <fullName evidence="8">Rho GTPase activating protein 17b</fullName>
    </submittedName>
</protein>
<dbReference type="GeneTree" id="ENSGT00940000156201"/>